<keyword evidence="1" id="KW-0812">Transmembrane</keyword>
<gene>
    <name evidence="2" type="ORF">CR513_47751</name>
</gene>
<sequence length="104" mass="12266">MQNTKWLVYYFYKRYSIYLKSSLQFFKLLSLHIFLHVFLVFYSNSKNICEALDIQVGDKSWFMKCKVLSIVIVPLPFGKMTIGSNECMSLKLDQIVKLIILKPD</sequence>
<evidence type="ECO:0000313" key="2">
    <source>
        <dbReference type="EMBL" id="RDX72721.1"/>
    </source>
</evidence>
<dbReference type="Proteomes" id="UP000257109">
    <property type="component" value="Unassembled WGS sequence"/>
</dbReference>
<accession>A0A371F350</accession>
<evidence type="ECO:0000256" key="1">
    <source>
        <dbReference type="SAM" id="Phobius"/>
    </source>
</evidence>
<keyword evidence="1" id="KW-0472">Membrane</keyword>
<keyword evidence="3" id="KW-1185">Reference proteome</keyword>
<reference evidence="2" key="1">
    <citation type="submission" date="2018-05" db="EMBL/GenBank/DDBJ databases">
        <title>Draft genome of Mucuna pruriens seed.</title>
        <authorList>
            <person name="Nnadi N.E."/>
            <person name="Vos R."/>
            <person name="Hasami M.H."/>
            <person name="Devisetty U.K."/>
            <person name="Aguiy J.C."/>
        </authorList>
    </citation>
    <scope>NUCLEOTIDE SEQUENCE [LARGE SCALE GENOMIC DNA]</scope>
    <source>
        <strain evidence="2">JCA_2017</strain>
    </source>
</reference>
<comment type="caution">
    <text evidence="2">The sequence shown here is derived from an EMBL/GenBank/DDBJ whole genome shotgun (WGS) entry which is preliminary data.</text>
</comment>
<feature type="transmembrane region" description="Helical" evidence="1">
    <location>
        <begin position="21"/>
        <end position="42"/>
    </location>
</feature>
<feature type="non-terminal residue" evidence="2">
    <location>
        <position position="1"/>
    </location>
</feature>
<organism evidence="2 3">
    <name type="scientific">Mucuna pruriens</name>
    <name type="common">Velvet bean</name>
    <name type="synonym">Dolichos pruriens</name>
    <dbReference type="NCBI Taxonomy" id="157652"/>
    <lineage>
        <taxon>Eukaryota</taxon>
        <taxon>Viridiplantae</taxon>
        <taxon>Streptophyta</taxon>
        <taxon>Embryophyta</taxon>
        <taxon>Tracheophyta</taxon>
        <taxon>Spermatophyta</taxon>
        <taxon>Magnoliopsida</taxon>
        <taxon>eudicotyledons</taxon>
        <taxon>Gunneridae</taxon>
        <taxon>Pentapetalae</taxon>
        <taxon>rosids</taxon>
        <taxon>fabids</taxon>
        <taxon>Fabales</taxon>
        <taxon>Fabaceae</taxon>
        <taxon>Papilionoideae</taxon>
        <taxon>50 kb inversion clade</taxon>
        <taxon>NPAAA clade</taxon>
        <taxon>indigoferoid/millettioid clade</taxon>
        <taxon>Phaseoleae</taxon>
        <taxon>Mucuna</taxon>
    </lineage>
</organism>
<protein>
    <submittedName>
        <fullName evidence="2">Uncharacterized protein</fullName>
    </submittedName>
</protein>
<dbReference type="EMBL" id="QJKJ01010793">
    <property type="protein sequence ID" value="RDX72721.1"/>
    <property type="molecule type" value="Genomic_DNA"/>
</dbReference>
<keyword evidence="1" id="KW-1133">Transmembrane helix</keyword>
<dbReference type="AlphaFoldDB" id="A0A371F350"/>
<name>A0A371F350_MUCPR</name>
<evidence type="ECO:0000313" key="3">
    <source>
        <dbReference type="Proteomes" id="UP000257109"/>
    </source>
</evidence>
<proteinExistence type="predicted"/>